<keyword evidence="4" id="KW-1185">Reference proteome</keyword>
<dbReference type="PANTHER" id="PTHR12732">
    <property type="entry name" value="UNCHARACTERIZED PROTEASOME COMPONENT REGION PCI-CONTAINING"/>
    <property type="match status" value="1"/>
</dbReference>
<comment type="caution">
    <text evidence="3">The sequence shown here is derived from an EMBL/GenBank/DDBJ whole genome shotgun (WGS) entry which is preliminary data.</text>
</comment>
<feature type="domain" description="PCI" evidence="2">
    <location>
        <begin position="225"/>
        <end position="423"/>
    </location>
</feature>
<dbReference type="Proteomes" id="UP001360560">
    <property type="component" value="Unassembled WGS sequence"/>
</dbReference>
<evidence type="ECO:0000259" key="2">
    <source>
        <dbReference type="PROSITE" id="PS50250"/>
    </source>
</evidence>
<proteinExistence type="inferred from homology"/>
<dbReference type="AlphaFoldDB" id="A0AAV5QJH5"/>
<gene>
    <name evidence="3" type="ORF">DASC09_016130</name>
</gene>
<accession>A0AAV5QJH5</accession>
<organism evidence="3 4">
    <name type="scientific">Saccharomycopsis crataegensis</name>
    <dbReference type="NCBI Taxonomy" id="43959"/>
    <lineage>
        <taxon>Eukaryota</taxon>
        <taxon>Fungi</taxon>
        <taxon>Dikarya</taxon>
        <taxon>Ascomycota</taxon>
        <taxon>Saccharomycotina</taxon>
        <taxon>Saccharomycetes</taxon>
        <taxon>Saccharomycopsidaceae</taxon>
        <taxon>Saccharomycopsis</taxon>
    </lineage>
</organism>
<dbReference type="PANTHER" id="PTHR12732:SF0">
    <property type="entry name" value="PCI DOMAIN-CONTAINING PROTEIN 2"/>
    <property type="match status" value="1"/>
</dbReference>
<dbReference type="InterPro" id="IPR036388">
    <property type="entry name" value="WH-like_DNA-bd_sf"/>
</dbReference>
<name>A0AAV5QJH5_9ASCO</name>
<evidence type="ECO:0000256" key="1">
    <source>
        <dbReference type="ARBA" id="ARBA00025771"/>
    </source>
</evidence>
<dbReference type="Gene3D" id="1.10.10.10">
    <property type="entry name" value="Winged helix-like DNA-binding domain superfamily/Winged helix DNA-binding domain"/>
    <property type="match status" value="1"/>
</dbReference>
<dbReference type="GO" id="GO:0003723">
    <property type="term" value="F:RNA binding"/>
    <property type="evidence" value="ECO:0007669"/>
    <property type="project" value="InterPro"/>
</dbReference>
<dbReference type="PROSITE" id="PS50250">
    <property type="entry name" value="PCI"/>
    <property type="match status" value="1"/>
</dbReference>
<dbReference type="GeneID" id="90072267"/>
<evidence type="ECO:0000313" key="3">
    <source>
        <dbReference type="EMBL" id="GMM34288.1"/>
    </source>
</evidence>
<dbReference type="InterPro" id="IPR045114">
    <property type="entry name" value="Csn12-like"/>
</dbReference>
<evidence type="ECO:0000313" key="4">
    <source>
        <dbReference type="Proteomes" id="UP001360560"/>
    </source>
</evidence>
<dbReference type="SMART" id="SM00753">
    <property type="entry name" value="PAM"/>
    <property type="match status" value="1"/>
</dbReference>
<dbReference type="GO" id="GO:0003690">
    <property type="term" value="F:double-stranded DNA binding"/>
    <property type="evidence" value="ECO:0007669"/>
    <property type="project" value="InterPro"/>
</dbReference>
<dbReference type="Pfam" id="PF01399">
    <property type="entry name" value="PCI"/>
    <property type="match status" value="1"/>
</dbReference>
<dbReference type="InterPro" id="IPR000717">
    <property type="entry name" value="PCI_dom"/>
</dbReference>
<protein>
    <recommendedName>
        <fullName evidence="2">PCI domain-containing protein</fullName>
    </recommendedName>
</protein>
<sequence>MRNPVPGYLQRFYDSISHKDSISLGFQLWVANGAFVNKPVENTDLGLAQFEAHWRPVIIGYLNVVKNIQNNKIIEAFECSNTLLKAMNRIAEKEDDWVLTALKTVVRDLKLLAIDADNEVKNNLSIPEPTEKYIQVAARTINRSFTICLNDKEENKARNKKKAVYFFIAQMYSIYFSLSNYDLAGSVQKACQQKMNELPSLKEIPKGNAISYLYYNSCLCANDGAFEKAYDNLNQALQLIGGAAISIKYKNQQQSILLMLVPITFLITRRLPSQYMLDNFPKVKAMYGDIFKYAKEGNLKNFNVHVKKIEIFLLRKNLYLVFQQIKTLVICRLFKKTYLNIKTLPKIFPIYYQLPLSAFAKALDFANNYTPDSQKMETRRNSGKVNFDLDAAECFVANMIFSGWIKGYISHSKSVVVVSKSQPFPKLVKLV</sequence>
<dbReference type="RefSeq" id="XP_064851288.1">
    <property type="nucleotide sequence ID" value="XM_064995216.1"/>
</dbReference>
<comment type="similarity">
    <text evidence="1">Belongs to the CSN12 family.</text>
</comment>
<dbReference type="EMBL" id="BTFZ01000002">
    <property type="protein sequence ID" value="GMM34288.1"/>
    <property type="molecule type" value="Genomic_DNA"/>
</dbReference>
<reference evidence="3 4" key="1">
    <citation type="journal article" date="2023" name="Elife">
        <title>Identification of key yeast species and microbe-microbe interactions impacting larval growth of Drosophila in the wild.</title>
        <authorList>
            <person name="Mure A."/>
            <person name="Sugiura Y."/>
            <person name="Maeda R."/>
            <person name="Honda K."/>
            <person name="Sakurai N."/>
            <person name="Takahashi Y."/>
            <person name="Watada M."/>
            <person name="Katoh T."/>
            <person name="Gotoh A."/>
            <person name="Gotoh Y."/>
            <person name="Taniguchi I."/>
            <person name="Nakamura K."/>
            <person name="Hayashi T."/>
            <person name="Katayama T."/>
            <person name="Uemura T."/>
            <person name="Hattori Y."/>
        </authorList>
    </citation>
    <scope>NUCLEOTIDE SEQUENCE [LARGE SCALE GENOMIC DNA]</scope>
    <source>
        <strain evidence="3 4">SC-9</strain>
    </source>
</reference>